<dbReference type="InterPro" id="IPR009057">
    <property type="entry name" value="Homeodomain-like_sf"/>
</dbReference>
<dbReference type="Proteomes" id="UP001500665">
    <property type="component" value="Unassembled WGS sequence"/>
</dbReference>
<keyword evidence="7" id="KW-1185">Reference proteome</keyword>
<dbReference type="RefSeq" id="WP_344238256.1">
    <property type="nucleotide sequence ID" value="NZ_BAAAHH010000004.1"/>
</dbReference>
<feature type="domain" description="HTH tetR-type" evidence="5">
    <location>
        <begin position="15"/>
        <end position="75"/>
    </location>
</feature>
<accession>A0ABN1QKN1</accession>
<dbReference type="EMBL" id="BAAAHH010000004">
    <property type="protein sequence ID" value="GAA0943466.1"/>
    <property type="molecule type" value="Genomic_DNA"/>
</dbReference>
<dbReference type="InterPro" id="IPR001647">
    <property type="entry name" value="HTH_TetR"/>
</dbReference>
<gene>
    <name evidence="6" type="ORF">GCM10009550_15500</name>
</gene>
<dbReference type="InterPro" id="IPR050109">
    <property type="entry name" value="HTH-type_TetR-like_transc_reg"/>
</dbReference>
<dbReference type="PANTHER" id="PTHR30055">
    <property type="entry name" value="HTH-TYPE TRANSCRIPTIONAL REGULATOR RUTR"/>
    <property type="match status" value="1"/>
</dbReference>
<sequence>MTGGVRRAPVQRRSVERFERLLDACAALLAEVGHDALTTRGVAQRAGVPIGTLYQFFDGKTGLLQALAARNLELLLARVRERLAGEAVGDWGEAAVLVYDEILAMRRVLPGFFVADPRDGSPYDADIVRRADTAMAGELYALGLREAGLPPLPDPERVLLVAITSTDGVLRLAFQTHEDGDAAVIALGARLLRAYFGEIAHPGIT</sequence>
<dbReference type="Pfam" id="PF00440">
    <property type="entry name" value="TetR_N"/>
    <property type="match status" value="1"/>
</dbReference>
<evidence type="ECO:0000256" key="3">
    <source>
        <dbReference type="ARBA" id="ARBA00023163"/>
    </source>
</evidence>
<reference evidence="6 7" key="1">
    <citation type="journal article" date="2019" name="Int. J. Syst. Evol. Microbiol.">
        <title>The Global Catalogue of Microorganisms (GCM) 10K type strain sequencing project: providing services to taxonomists for standard genome sequencing and annotation.</title>
        <authorList>
            <consortium name="The Broad Institute Genomics Platform"/>
            <consortium name="The Broad Institute Genome Sequencing Center for Infectious Disease"/>
            <person name="Wu L."/>
            <person name="Ma J."/>
        </authorList>
    </citation>
    <scope>NUCLEOTIDE SEQUENCE [LARGE SCALE GENOMIC DNA]</scope>
    <source>
        <strain evidence="6 7">JCM 10696</strain>
    </source>
</reference>
<protein>
    <recommendedName>
        <fullName evidence="5">HTH tetR-type domain-containing protein</fullName>
    </recommendedName>
</protein>
<comment type="caution">
    <text evidence="6">The sequence shown here is derived from an EMBL/GenBank/DDBJ whole genome shotgun (WGS) entry which is preliminary data.</text>
</comment>
<proteinExistence type="predicted"/>
<keyword evidence="2 4" id="KW-0238">DNA-binding</keyword>
<name>A0ABN1QKN1_9ACTN</name>
<evidence type="ECO:0000259" key="5">
    <source>
        <dbReference type="PROSITE" id="PS50977"/>
    </source>
</evidence>
<dbReference type="PANTHER" id="PTHR30055:SF151">
    <property type="entry name" value="TRANSCRIPTIONAL REGULATORY PROTEIN"/>
    <property type="match status" value="1"/>
</dbReference>
<evidence type="ECO:0000313" key="7">
    <source>
        <dbReference type="Proteomes" id="UP001500665"/>
    </source>
</evidence>
<dbReference type="PRINTS" id="PR00455">
    <property type="entry name" value="HTHTETR"/>
</dbReference>
<evidence type="ECO:0000256" key="2">
    <source>
        <dbReference type="ARBA" id="ARBA00023125"/>
    </source>
</evidence>
<dbReference type="Gene3D" id="1.10.357.10">
    <property type="entry name" value="Tetracycline Repressor, domain 2"/>
    <property type="match status" value="1"/>
</dbReference>
<keyword evidence="3" id="KW-0804">Transcription</keyword>
<dbReference type="PROSITE" id="PS50977">
    <property type="entry name" value="HTH_TETR_2"/>
    <property type="match status" value="1"/>
</dbReference>
<dbReference type="SUPFAM" id="SSF46689">
    <property type="entry name" value="Homeodomain-like"/>
    <property type="match status" value="1"/>
</dbReference>
<feature type="DNA-binding region" description="H-T-H motif" evidence="4">
    <location>
        <begin position="38"/>
        <end position="57"/>
    </location>
</feature>
<evidence type="ECO:0000256" key="1">
    <source>
        <dbReference type="ARBA" id="ARBA00023015"/>
    </source>
</evidence>
<keyword evidence="1" id="KW-0805">Transcription regulation</keyword>
<evidence type="ECO:0000313" key="6">
    <source>
        <dbReference type="EMBL" id="GAA0943466.1"/>
    </source>
</evidence>
<evidence type="ECO:0000256" key="4">
    <source>
        <dbReference type="PROSITE-ProRule" id="PRU00335"/>
    </source>
</evidence>
<organism evidence="6 7">
    <name type="scientific">Actinocorallia libanotica</name>
    <dbReference type="NCBI Taxonomy" id="46162"/>
    <lineage>
        <taxon>Bacteria</taxon>
        <taxon>Bacillati</taxon>
        <taxon>Actinomycetota</taxon>
        <taxon>Actinomycetes</taxon>
        <taxon>Streptosporangiales</taxon>
        <taxon>Thermomonosporaceae</taxon>
        <taxon>Actinocorallia</taxon>
    </lineage>
</organism>